<proteinExistence type="inferred from homology"/>
<dbReference type="InterPro" id="IPR028939">
    <property type="entry name" value="P5C_Rdtase_cat_N"/>
</dbReference>
<keyword evidence="5 9" id="KW-0641">Proline biosynthesis</keyword>
<evidence type="ECO:0000256" key="10">
    <source>
        <dbReference type="NCBIfam" id="TIGR00112"/>
    </source>
</evidence>
<comment type="caution">
    <text evidence="15">The sequence shown here is derived from an EMBL/GenBank/DDBJ whole genome shotgun (WGS) entry which is preliminary data.</text>
</comment>
<evidence type="ECO:0000256" key="1">
    <source>
        <dbReference type="ARBA" id="ARBA00004496"/>
    </source>
</evidence>
<evidence type="ECO:0000313" key="16">
    <source>
        <dbReference type="Proteomes" id="UP000221438"/>
    </source>
</evidence>
<evidence type="ECO:0000256" key="5">
    <source>
        <dbReference type="ARBA" id="ARBA00022650"/>
    </source>
</evidence>
<dbReference type="InterPro" id="IPR008927">
    <property type="entry name" value="6-PGluconate_DH-like_C_sf"/>
</dbReference>
<evidence type="ECO:0000256" key="3">
    <source>
        <dbReference type="ARBA" id="ARBA00022490"/>
    </source>
</evidence>
<comment type="pathway">
    <text evidence="9 12">Amino-acid biosynthesis; L-proline biosynthesis; L-proline from L-glutamate 5-semialdehyde: step 1/1.</text>
</comment>
<dbReference type="Pfam" id="PF14748">
    <property type="entry name" value="P5CR_dimer"/>
    <property type="match status" value="1"/>
</dbReference>
<dbReference type="EC" id="1.5.1.2" evidence="9 10"/>
<evidence type="ECO:0000259" key="14">
    <source>
        <dbReference type="Pfam" id="PF14748"/>
    </source>
</evidence>
<feature type="binding site" evidence="11">
    <location>
        <begin position="8"/>
        <end position="13"/>
    </location>
    <ligand>
        <name>NADP(+)</name>
        <dbReference type="ChEBI" id="CHEBI:58349"/>
    </ligand>
</feature>
<comment type="catalytic activity">
    <reaction evidence="9">
        <text>L-proline + NAD(+) = (S)-1-pyrroline-5-carboxylate + NADH + 2 H(+)</text>
        <dbReference type="Rhea" id="RHEA:14105"/>
        <dbReference type="ChEBI" id="CHEBI:15378"/>
        <dbReference type="ChEBI" id="CHEBI:17388"/>
        <dbReference type="ChEBI" id="CHEBI:57540"/>
        <dbReference type="ChEBI" id="CHEBI:57945"/>
        <dbReference type="ChEBI" id="CHEBI:60039"/>
        <dbReference type="EC" id="1.5.1.2"/>
    </reaction>
</comment>
<comment type="function">
    <text evidence="8 9">Catalyzes the reduction of 1-pyrroline-5-carboxylate (PCA) to L-proline.</text>
</comment>
<evidence type="ECO:0000256" key="8">
    <source>
        <dbReference type="ARBA" id="ARBA00058118"/>
    </source>
</evidence>
<gene>
    <name evidence="9" type="primary">proC</name>
    <name evidence="15" type="ORF">COA08_30300</name>
</gene>
<evidence type="ECO:0000313" key="15">
    <source>
        <dbReference type="EMBL" id="PGQ04526.1"/>
    </source>
</evidence>
<dbReference type="FunFam" id="1.10.3730.10:FF:000001">
    <property type="entry name" value="Pyrroline-5-carboxylate reductase"/>
    <property type="match status" value="1"/>
</dbReference>
<keyword evidence="6 9" id="KW-0521">NADP</keyword>
<evidence type="ECO:0000256" key="11">
    <source>
        <dbReference type="PIRSR" id="PIRSR000193-1"/>
    </source>
</evidence>
<evidence type="ECO:0000256" key="6">
    <source>
        <dbReference type="ARBA" id="ARBA00022857"/>
    </source>
</evidence>
<name>A0A2A8TYP0_BACCE</name>
<evidence type="ECO:0000256" key="4">
    <source>
        <dbReference type="ARBA" id="ARBA00022605"/>
    </source>
</evidence>
<keyword evidence="3 9" id="KW-0963">Cytoplasm</keyword>
<dbReference type="RefSeq" id="WP_097829181.1">
    <property type="nucleotide sequence ID" value="NZ_CP089518.1"/>
</dbReference>
<feature type="domain" description="Pyrroline-5-carboxylate reductase catalytic N-terminal" evidence="13">
    <location>
        <begin position="4"/>
        <end position="99"/>
    </location>
</feature>
<dbReference type="UniPathway" id="UPA00098">
    <property type="reaction ID" value="UER00361"/>
</dbReference>
<dbReference type="InterPro" id="IPR029036">
    <property type="entry name" value="P5CR_dimer"/>
</dbReference>
<evidence type="ECO:0000256" key="9">
    <source>
        <dbReference type="HAMAP-Rule" id="MF_01925"/>
    </source>
</evidence>
<dbReference type="PANTHER" id="PTHR11645:SF0">
    <property type="entry name" value="PYRROLINE-5-CARBOXYLATE REDUCTASE 3"/>
    <property type="match status" value="1"/>
</dbReference>
<dbReference type="Pfam" id="PF03807">
    <property type="entry name" value="F420_oxidored"/>
    <property type="match status" value="1"/>
</dbReference>
<comment type="similarity">
    <text evidence="2 9 12">Belongs to the pyrroline-5-carboxylate reductase family.</text>
</comment>
<dbReference type="NCBIfam" id="TIGR00112">
    <property type="entry name" value="proC"/>
    <property type="match status" value="1"/>
</dbReference>
<dbReference type="GO" id="GO:0055129">
    <property type="term" value="P:L-proline biosynthetic process"/>
    <property type="evidence" value="ECO:0007669"/>
    <property type="project" value="UniProtKB-UniRule"/>
</dbReference>
<dbReference type="Gene3D" id="3.40.50.720">
    <property type="entry name" value="NAD(P)-binding Rossmann-like Domain"/>
    <property type="match status" value="1"/>
</dbReference>
<sequence>MDKQIGFIGCGNMGMAMIGGMINENIVSAEKIICSDVNVTNLKNASEKYGVTITSKNNAVAKNADILILSIKPDLYLSVINEIKDQINGDVIIVTIAAGKSIMSTEDAFGRKLKIVRVMPNTPALVGEGMSALCPNELVTEKDLEDILNIFNSFGQTEIVNEKLMDVVTSVSGSSPAYVYMFIEAMADAAVLEGMPRDQAYKFAAQAVLGSAKMVLETGIHPGALKDMVCSPGGTTIEAVATLEEKGLRTAIISAMKRCTQKSVELSSLTKNN</sequence>
<dbReference type="Gene3D" id="1.10.3730.10">
    <property type="entry name" value="ProC C-terminal domain-like"/>
    <property type="match status" value="1"/>
</dbReference>
<dbReference type="Proteomes" id="UP000221438">
    <property type="component" value="Unassembled WGS sequence"/>
</dbReference>
<keyword evidence="7 9" id="KW-0560">Oxidoreductase</keyword>
<dbReference type="HAMAP" id="MF_01925">
    <property type="entry name" value="P5C_reductase"/>
    <property type="match status" value="1"/>
</dbReference>
<organism evidence="15 16">
    <name type="scientific">Bacillus cereus</name>
    <dbReference type="NCBI Taxonomy" id="1396"/>
    <lineage>
        <taxon>Bacteria</taxon>
        <taxon>Bacillati</taxon>
        <taxon>Bacillota</taxon>
        <taxon>Bacilli</taxon>
        <taxon>Bacillales</taxon>
        <taxon>Bacillaceae</taxon>
        <taxon>Bacillus</taxon>
        <taxon>Bacillus cereus group</taxon>
    </lineage>
</organism>
<feature type="domain" description="Pyrroline-5-carboxylate reductase dimerisation" evidence="14">
    <location>
        <begin position="162"/>
        <end position="266"/>
    </location>
</feature>
<protein>
    <recommendedName>
        <fullName evidence="9 10">Pyrroline-5-carboxylate reductase</fullName>
        <shortName evidence="9">P5C reductase</shortName>
        <shortName evidence="9">P5CR</shortName>
        <ecNumber evidence="9 10">1.5.1.2</ecNumber>
    </recommendedName>
    <alternativeName>
        <fullName evidence="9">PCA reductase</fullName>
    </alternativeName>
</protein>
<evidence type="ECO:0000256" key="12">
    <source>
        <dbReference type="RuleBase" id="RU003903"/>
    </source>
</evidence>
<dbReference type="PIRSF" id="PIRSF000193">
    <property type="entry name" value="Pyrrol-5-carb_rd"/>
    <property type="match status" value="1"/>
</dbReference>
<evidence type="ECO:0000256" key="2">
    <source>
        <dbReference type="ARBA" id="ARBA00005525"/>
    </source>
</evidence>
<dbReference type="SUPFAM" id="SSF51735">
    <property type="entry name" value="NAD(P)-binding Rossmann-fold domains"/>
    <property type="match status" value="1"/>
</dbReference>
<dbReference type="GO" id="GO:0005737">
    <property type="term" value="C:cytoplasm"/>
    <property type="evidence" value="ECO:0007669"/>
    <property type="project" value="UniProtKB-SubCell"/>
</dbReference>
<dbReference type="SUPFAM" id="SSF48179">
    <property type="entry name" value="6-phosphogluconate dehydrogenase C-terminal domain-like"/>
    <property type="match status" value="1"/>
</dbReference>
<dbReference type="InterPro" id="IPR000304">
    <property type="entry name" value="Pyrroline-COOH_reductase"/>
</dbReference>
<keyword evidence="4 9" id="KW-0028">Amino-acid biosynthesis</keyword>
<feature type="binding site" evidence="11">
    <location>
        <position position="57"/>
    </location>
    <ligand>
        <name>NADPH</name>
        <dbReference type="ChEBI" id="CHEBI:57783"/>
    </ligand>
</feature>
<comment type="catalytic activity">
    <reaction evidence="9 12">
        <text>L-proline + NADP(+) = (S)-1-pyrroline-5-carboxylate + NADPH + 2 H(+)</text>
        <dbReference type="Rhea" id="RHEA:14109"/>
        <dbReference type="ChEBI" id="CHEBI:15378"/>
        <dbReference type="ChEBI" id="CHEBI:17388"/>
        <dbReference type="ChEBI" id="CHEBI:57783"/>
        <dbReference type="ChEBI" id="CHEBI:58349"/>
        <dbReference type="ChEBI" id="CHEBI:60039"/>
        <dbReference type="EC" id="1.5.1.2"/>
    </reaction>
</comment>
<dbReference type="PANTHER" id="PTHR11645">
    <property type="entry name" value="PYRROLINE-5-CARBOXYLATE REDUCTASE"/>
    <property type="match status" value="1"/>
</dbReference>
<accession>A0A2A8TYP0</accession>
<reference evidence="15 16" key="1">
    <citation type="submission" date="2017-09" db="EMBL/GenBank/DDBJ databases">
        <title>Large-scale bioinformatics analysis of Bacillus genomes uncovers conserved roles of natural products in bacterial physiology.</title>
        <authorList>
            <consortium name="Agbiome Team Llc"/>
            <person name="Bleich R.M."/>
            <person name="Grubbs K.J."/>
            <person name="Santa Maria K.C."/>
            <person name="Allen S.E."/>
            <person name="Farag S."/>
            <person name="Shank E.A."/>
            <person name="Bowers A."/>
        </authorList>
    </citation>
    <scope>NUCLEOTIDE SEQUENCE [LARGE SCALE GENOMIC DNA]</scope>
    <source>
        <strain evidence="15 16">AFS046104</strain>
    </source>
</reference>
<dbReference type="FunFam" id="3.40.50.720:FF:000190">
    <property type="entry name" value="Pyrroline-5-carboxylate reductase"/>
    <property type="match status" value="1"/>
</dbReference>
<evidence type="ECO:0000256" key="7">
    <source>
        <dbReference type="ARBA" id="ARBA00023002"/>
    </source>
</evidence>
<evidence type="ECO:0000259" key="13">
    <source>
        <dbReference type="Pfam" id="PF03807"/>
    </source>
</evidence>
<dbReference type="AlphaFoldDB" id="A0A2A8TYP0"/>
<dbReference type="GO" id="GO:0004735">
    <property type="term" value="F:pyrroline-5-carboxylate reductase activity"/>
    <property type="evidence" value="ECO:0007669"/>
    <property type="project" value="UniProtKB-UniRule"/>
</dbReference>
<comment type="subcellular location">
    <subcellularLocation>
        <location evidence="1 9">Cytoplasm</location>
    </subcellularLocation>
</comment>
<dbReference type="EMBL" id="NUJQ01000078">
    <property type="protein sequence ID" value="PGQ04526.1"/>
    <property type="molecule type" value="Genomic_DNA"/>
</dbReference>
<dbReference type="InterPro" id="IPR053790">
    <property type="entry name" value="P5CR-like_CS"/>
</dbReference>
<dbReference type="PROSITE" id="PS00521">
    <property type="entry name" value="P5CR"/>
    <property type="match status" value="1"/>
</dbReference>
<dbReference type="InterPro" id="IPR036291">
    <property type="entry name" value="NAD(P)-bd_dom_sf"/>
</dbReference>